<keyword evidence="9" id="KW-0472">Membrane</keyword>
<dbReference type="GO" id="GO:0016125">
    <property type="term" value="P:sterol metabolic process"/>
    <property type="evidence" value="ECO:0007669"/>
    <property type="project" value="TreeGrafter"/>
</dbReference>
<keyword evidence="8" id="KW-0503">Monooxygenase</keyword>
<evidence type="ECO:0000256" key="7">
    <source>
        <dbReference type="PIRSR" id="PIRSR602401-1"/>
    </source>
</evidence>
<name>A0A9Q0FUD8_9ROSI</name>
<comment type="subcellular location">
    <subcellularLocation>
        <location evidence="1">Membrane</location>
        <topology evidence="1">Single-pass membrane protein</topology>
    </subcellularLocation>
</comment>
<dbReference type="GO" id="GO:0005506">
    <property type="term" value="F:iron ion binding"/>
    <property type="evidence" value="ECO:0007669"/>
    <property type="project" value="InterPro"/>
</dbReference>
<comment type="caution">
    <text evidence="10">The sequence shown here is derived from an EMBL/GenBank/DDBJ whole genome shotgun (WGS) entry which is preliminary data.</text>
</comment>
<organism evidence="10 11">
    <name type="scientific">Turnera subulata</name>
    <dbReference type="NCBI Taxonomy" id="218843"/>
    <lineage>
        <taxon>Eukaryota</taxon>
        <taxon>Viridiplantae</taxon>
        <taxon>Streptophyta</taxon>
        <taxon>Embryophyta</taxon>
        <taxon>Tracheophyta</taxon>
        <taxon>Spermatophyta</taxon>
        <taxon>Magnoliopsida</taxon>
        <taxon>eudicotyledons</taxon>
        <taxon>Gunneridae</taxon>
        <taxon>Pentapetalae</taxon>
        <taxon>rosids</taxon>
        <taxon>fabids</taxon>
        <taxon>Malpighiales</taxon>
        <taxon>Passifloraceae</taxon>
        <taxon>Turnera</taxon>
    </lineage>
</organism>
<keyword evidence="4 7" id="KW-0479">Metal-binding</keyword>
<dbReference type="EMBL" id="JAKUCV010003750">
    <property type="protein sequence ID" value="KAJ4837732.1"/>
    <property type="molecule type" value="Genomic_DNA"/>
</dbReference>
<dbReference type="Pfam" id="PF00067">
    <property type="entry name" value="p450"/>
    <property type="match status" value="2"/>
</dbReference>
<dbReference type="PRINTS" id="PR00463">
    <property type="entry name" value="EP450I"/>
</dbReference>
<dbReference type="InterPro" id="IPR002401">
    <property type="entry name" value="Cyt_P450_E_grp-I"/>
</dbReference>
<dbReference type="PROSITE" id="PS00086">
    <property type="entry name" value="CYTOCHROME_P450"/>
    <property type="match status" value="1"/>
</dbReference>
<dbReference type="OrthoDB" id="1549199at2759"/>
<evidence type="ECO:0000256" key="3">
    <source>
        <dbReference type="ARBA" id="ARBA00022692"/>
    </source>
</evidence>
<keyword evidence="6 7" id="KW-0408">Iron</keyword>
<accession>A0A9Q0FUD8</accession>
<sequence>MDRIFLDLALLTIVTLVFFFFAFFFFSKTCKLNLPAGSAGWPIMGEMWEYLKAGRLGAPHSFFLERMASYSPAVFRTKLLGQDMAVFCGPAGNKFLFTNEHKYVGLWLPKHLQKVVIFALDSSKEAVEKETMELRSNLLPEFLRPEALKDYIPLMDAMAKDHLDQHWAPYNEVKVFLLSKTYSYTFGCNLLMSVRDPKHIARMYGPFKDMVSGLSSLPINIPGTPFNRAVNAGRIVSEEMMAVVKQRRREIMENPETAIRTDILGKLLEGSEDDGMVSKRIIGFLVGSYHTLSTAITFTISHIAQYPHVYERVFQEQMEIARSKAAGEALNWQDIQKMKYSWCVTHWTVHTTHRNPKYFPEPEKFDPSRFEDKGPAPYTFVPFGGGPRMCPGREYARLEILSFIHNVVTKFKFSKVDPNEKVIYRNSPFPANGLLIRLEPLGN</sequence>
<dbReference type="Gene3D" id="1.10.630.10">
    <property type="entry name" value="Cytochrome P450"/>
    <property type="match status" value="2"/>
</dbReference>
<evidence type="ECO:0000313" key="10">
    <source>
        <dbReference type="EMBL" id="KAJ4837732.1"/>
    </source>
</evidence>
<keyword evidence="5 9" id="KW-1133">Transmembrane helix</keyword>
<keyword evidence="11" id="KW-1185">Reference proteome</keyword>
<proteinExistence type="inferred from homology"/>
<dbReference type="SUPFAM" id="SSF48264">
    <property type="entry name" value="Cytochrome P450"/>
    <property type="match status" value="1"/>
</dbReference>
<feature type="transmembrane region" description="Helical" evidence="9">
    <location>
        <begin position="5"/>
        <end position="26"/>
    </location>
</feature>
<dbReference type="InterPro" id="IPR001128">
    <property type="entry name" value="Cyt_P450"/>
</dbReference>
<protein>
    <recommendedName>
        <fullName evidence="12">Cytochrome P450</fullName>
    </recommendedName>
</protein>
<evidence type="ECO:0000313" key="11">
    <source>
        <dbReference type="Proteomes" id="UP001141552"/>
    </source>
</evidence>
<reference evidence="10" key="2">
    <citation type="journal article" date="2023" name="Plants (Basel)">
        <title>Annotation of the Turnera subulata (Passifloraceae) Draft Genome Reveals the S-Locus Evolved after the Divergence of Turneroideae from Passifloroideae in a Stepwise Manner.</title>
        <authorList>
            <person name="Henning P.M."/>
            <person name="Roalson E.H."/>
            <person name="Mir W."/>
            <person name="McCubbin A.G."/>
            <person name="Shore J.S."/>
        </authorList>
    </citation>
    <scope>NUCLEOTIDE SEQUENCE</scope>
    <source>
        <strain evidence="10">F60SS</strain>
    </source>
</reference>
<dbReference type="InterPro" id="IPR017972">
    <property type="entry name" value="Cyt_P450_CS"/>
</dbReference>
<evidence type="ECO:0000256" key="5">
    <source>
        <dbReference type="ARBA" id="ARBA00022989"/>
    </source>
</evidence>
<dbReference type="GO" id="GO:0020037">
    <property type="term" value="F:heme binding"/>
    <property type="evidence" value="ECO:0007669"/>
    <property type="project" value="InterPro"/>
</dbReference>
<reference evidence="10" key="1">
    <citation type="submission" date="2022-02" db="EMBL/GenBank/DDBJ databases">
        <authorList>
            <person name="Henning P.M."/>
            <person name="McCubbin A.G."/>
            <person name="Shore J.S."/>
        </authorList>
    </citation>
    <scope>NUCLEOTIDE SEQUENCE</scope>
    <source>
        <strain evidence="10">F60SS</strain>
        <tissue evidence="10">Leaves</tissue>
    </source>
</reference>
<dbReference type="GO" id="GO:0004497">
    <property type="term" value="F:monooxygenase activity"/>
    <property type="evidence" value="ECO:0007669"/>
    <property type="project" value="UniProtKB-KW"/>
</dbReference>
<evidence type="ECO:0000256" key="9">
    <source>
        <dbReference type="SAM" id="Phobius"/>
    </source>
</evidence>
<dbReference type="GO" id="GO:0016705">
    <property type="term" value="F:oxidoreductase activity, acting on paired donors, with incorporation or reduction of molecular oxygen"/>
    <property type="evidence" value="ECO:0007669"/>
    <property type="project" value="InterPro"/>
</dbReference>
<evidence type="ECO:0008006" key="12">
    <source>
        <dbReference type="Google" id="ProtNLM"/>
    </source>
</evidence>
<dbReference type="PANTHER" id="PTHR24286">
    <property type="entry name" value="CYTOCHROME P450 26"/>
    <property type="match status" value="1"/>
</dbReference>
<evidence type="ECO:0000256" key="2">
    <source>
        <dbReference type="ARBA" id="ARBA00010617"/>
    </source>
</evidence>
<feature type="binding site" description="axial binding residue" evidence="7">
    <location>
        <position position="390"/>
    </location>
    <ligand>
        <name>heme</name>
        <dbReference type="ChEBI" id="CHEBI:30413"/>
    </ligand>
    <ligandPart>
        <name>Fe</name>
        <dbReference type="ChEBI" id="CHEBI:18248"/>
    </ligandPart>
</feature>
<comment type="similarity">
    <text evidence="2 8">Belongs to the cytochrome P450 family.</text>
</comment>
<keyword evidence="3 9" id="KW-0812">Transmembrane</keyword>
<dbReference type="AlphaFoldDB" id="A0A9Q0FUD8"/>
<evidence type="ECO:0000256" key="8">
    <source>
        <dbReference type="RuleBase" id="RU000461"/>
    </source>
</evidence>
<keyword evidence="8" id="KW-0560">Oxidoreductase</keyword>
<evidence type="ECO:0000256" key="6">
    <source>
        <dbReference type="ARBA" id="ARBA00023004"/>
    </source>
</evidence>
<dbReference type="GO" id="GO:0016020">
    <property type="term" value="C:membrane"/>
    <property type="evidence" value="ECO:0007669"/>
    <property type="project" value="UniProtKB-SubCell"/>
</dbReference>
<evidence type="ECO:0000256" key="1">
    <source>
        <dbReference type="ARBA" id="ARBA00004167"/>
    </source>
</evidence>
<evidence type="ECO:0000256" key="4">
    <source>
        <dbReference type="ARBA" id="ARBA00022723"/>
    </source>
</evidence>
<keyword evidence="7 8" id="KW-0349">Heme</keyword>
<comment type="cofactor">
    <cofactor evidence="7">
        <name>heme</name>
        <dbReference type="ChEBI" id="CHEBI:30413"/>
    </cofactor>
</comment>
<dbReference type="Proteomes" id="UP001141552">
    <property type="component" value="Unassembled WGS sequence"/>
</dbReference>
<dbReference type="PANTHER" id="PTHR24286:SF53">
    <property type="entry name" value="BETA-AMYRIN 28-OXIDASE-LIKE"/>
    <property type="match status" value="1"/>
</dbReference>
<dbReference type="InterPro" id="IPR036396">
    <property type="entry name" value="Cyt_P450_sf"/>
</dbReference>
<gene>
    <name evidence="10" type="ORF">Tsubulata_040116</name>
</gene>